<proteinExistence type="predicted"/>
<dbReference type="OrthoDB" id="1252436at2"/>
<dbReference type="RefSeq" id="WP_092543505.1">
    <property type="nucleotide sequence ID" value="NZ_FOKV01000006.1"/>
</dbReference>
<feature type="transmembrane region" description="Helical" evidence="1">
    <location>
        <begin position="55"/>
        <end position="77"/>
    </location>
</feature>
<dbReference type="EMBL" id="FOKV01000006">
    <property type="protein sequence ID" value="SFC63090.1"/>
    <property type="molecule type" value="Genomic_DNA"/>
</dbReference>
<keyword evidence="1" id="KW-1133">Transmembrane helix</keyword>
<gene>
    <name evidence="2" type="ORF">SAMN04487907_106116</name>
</gene>
<accession>A0A1I1L0H7</accession>
<name>A0A1I1L0H7_9FLAO</name>
<evidence type="ECO:0000313" key="2">
    <source>
        <dbReference type="EMBL" id="SFC63090.1"/>
    </source>
</evidence>
<reference evidence="3" key="1">
    <citation type="submission" date="2016-10" db="EMBL/GenBank/DDBJ databases">
        <authorList>
            <person name="Varghese N."/>
            <person name="Submissions S."/>
        </authorList>
    </citation>
    <scope>NUCLEOTIDE SEQUENCE [LARGE SCALE GENOMIC DNA]</scope>
    <source>
        <strain evidence="3">DSM 24499</strain>
    </source>
</reference>
<keyword evidence="1" id="KW-0472">Membrane</keyword>
<dbReference type="Proteomes" id="UP000199438">
    <property type="component" value="Unassembled WGS sequence"/>
</dbReference>
<feature type="transmembrane region" description="Helical" evidence="1">
    <location>
        <begin position="83"/>
        <end position="101"/>
    </location>
</feature>
<dbReference type="AlphaFoldDB" id="A0A1I1L0H7"/>
<sequence length="198" mass="23410">MKLEQKHRGEKRTFLIQGNVLKISEDSSFGSSGRTIPFENITNEFVSLKFNPIHYFLIIILGVLIVFSFLVLKMYNIDNLGKIYRWILIFLAGGAFGIFNLKMGSTVLRCIDFEGIEFYKNKPSKKEMDFFITELFKRRNTYLKKRFEKINPNLNYEYQYAMFYHLHSLEIIDSDKLDKLISELDKTFEGEFITFSQN</sequence>
<protein>
    <submittedName>
        <fullName evidence="2">Uncharacterized protein</fullName>
    </submittedName>
</protein>
<keyword evidence="1" id="KW-0812">Transmembrane</keyword>
<evidence type="ECO:0000313" key="3">
    <source>
        <dbReference type="Proteomes" id="UP000199438"/>
    </source>
</evidence>
<evidence type="ECO:0000256" key="1">
    <source>
        <dbReference type="SAM" id="Phobius"/>
    </source>
</evidence>
<keyword evidence="3" id="KW-1185">Reference proteome</keyword>
<organism evidence="2 3">
    <name type="scientific">Zunongwangia mangrovi</name>
    <dbReference type="NCBI Taxonomy" id="1334022"/>
    <lineage>
        <taxon>Bacteria</taxon>
        <taxon>Pseudomonadati</taxon>
        <taxon>Bacteroidota</taxon>
        <taxon>Flavobacteriia</taxon>
        <taxon>Flavobacteriales</taxon>
        <taxon>Flavobacteriaceae</taxon>
        <taxon>Zunongwangia</taxon>
    </lineage>
</organism>